<dbReference type="InterPro" id="IPR042099">
    <property type="entry name" value="ANL_N_sf"/>
</dbReference>
<dbReference type="RefSeq" id="WP_267794715.1">
    <property type="nucleotide sequence ID" value="NZ_JANIGP010000001.1"/>
</dbReference>
<sequence>MAEATLGATFSAVGAGMQSIYVDREALNKGLVVRTDNDAPASSAYDNDQENTTAMLENGWFLTGDIGFLHVALLA</sequence>
<evidence type="ECO:0000313" key="2">
    <source>
        <dbReference type="Proteomes" id="UP001207830"/>
    </source>
</evidence>
<comment type="caution">
    <text evidence="1">The sequence shown here is derived from an EMBL/GenBank/DDBJ whole genome shotgun (WGS) entry which is preliminary data.</text>
</comment>
<dbReference type="EMBL" id="JANIGP010000001">
    <property type="protein sequence ID" value="MCY0106781.1"/>
    <property type="molecule type" value="Genomic_DNA"/>
</dbReference>
<keyword evidence="2" id="KW-1185">Reference proteome</keyword>
<proteinExistence type="predicted"/>
<dbReference type="Proteomes" id="UP001207830">
    <property type="component" value="Unassembled WGS sequence"/>
</dbReference>
<evidence type="ECO:0008006" key="3">
    <source>
        <dbReference type="Google" id="ProtNLM"/>
    </source>
</evidence>
<gene>
    <name evidence="1" type="ORF">NQF78_00520</name>
</gene>
<name>A0ABT3YMQ1_9PSED</name>
<protein>
    <recommendedName>
        <fullName evidence="3">AMP-dependent synthetase/ligase domain-containing protein</fullName>
    </recommendedName>
</protein>
<reference evidence="1 2" key="1">
    <citation type="submission" date="2022-07" db="EMBL/GenBank/DDBJ databases">
        <title>Characterization of plant growth promoting rhizobacteria (PGPR) for use as bioinoculants in agriculture.</title>
        <authorList>
            <person name="Hassen A.I."/>
            <person name="Pierneef R."/>
        </authorList>
    </citation>
    <scope>NUCLEOTIDE SEQUENCE [LARGE SCALE GENOMIC DNA]</scope>
    <source>
        <strain evidence="1 2">SARCC-3054</strain>
    </source>
</reference>
<dbReference type="Gene3D" id="3.40.50.12780">
    <property type="entry name" value="N-terminal domain of ligase-like"/>
    <property type="match status" value="1"/>
</dbReference>
<organism evidence="1 2">
    <name type="scientific">Pseudomonas monsensis</name>
    <dbReference type="NCBI Taxonomy" id="2745509"/>
    <lineage>
        <taxon>Bacteria</taxon>
        <taxon>Pseudomonadati</taxon>
        <taxon>Pseudomonadota</taxon>
        <taxon>Gammaproteobacteria</taxon>
        <taxon>Pseudomonadales</taxon>
        <taxon>Pseudomonadaceae</taxon>
        <taxon>Pseudomonas</taxon>
    </lineage>
</organism>
<accession>A0ABT3YMQ1</accession>
<evidence type="ECO:0000313" key="1">
    <source>
        <dbReference type="EMBL" id="MCY0106781.1"/>
    </source>
</evidence>